<evidence type="ECO:0000313" key="1">
    <source>
        <dbReference type="EMBL" id="QUS41635.1"/>
    </source>
</evidence>
<proteinExistence type="predicted"/>
<reference evidence="1 2" key="1">
    <citation type="submission" date="2019-02" db="EMBL/GenBank/DDBJ databases">
        <title>Emended description of the genus Rhodopseudomonas and description of Rhodopseudomonas albus sp. nov., a non-phototrophic, heavy-metal-tolerant bacterium isolated from garden soil.</title>
        <authorList>
            <person name="Bao Z."/>
            <person name="Cao W.W."/>
            <person name="Sato Y."/>
            <person name="Nishizawa T."/>
            <person name="Zhao J."/>
            <person name="Guo Y."/>
            <person name="Ohta H."/>
        </authorList>
    </citation>
    <scope>NUCLEOTIDE SEQUENCE [LARGE SCALE GENOMIC DNA]</scope>
    <source>
        <strain evidence="1 2">SK50-23</strain>
    </source>
</reference>
<protein>
    <submittedName>
        <fullName evidence="1">Uncharacterized protein</fullName>
    </submittedName>
</protein>
<organism evidence="1 2">
    <name type="scientific">Tardiphaga alba</name>
    <dbReference type="NCBI Taxonomy" id="340268"/>
    <lineage>
        <taxon>Bacteria</taxon>
        <taxon>Pseudomonadati</taxon>
        <taxon>Pseudomonadota</taxon>
        <taxon>Alphaproteobacteria</taxon>
        <taxon>Hyphomicrobiales</taxon>
        <taxon>Nitrobacteraceae</taxon>
        <taxon>Tardiphaga</taxon>
    </lineage>
</organism>
<name>A0ABX8AGX1_9BRAD</name>
<keyword evidence="2" id="KW-1185">Reference proteome</keyword>
<sequence>MPISDADRSWSSLKGQWRKAAEAIEEDFSTYVIGTFAALDPLVQSGKGGLYGLYEGTVPQAFCQVNKLLMPKFEGPVLRARFMTVSPAYDLGSASAEKYGQLLVELFSGMVWLSRNALSASHVLFHLRSPADAHFLAPLQTPVPSSPFQRFAIHGAWVECDLKLPELEDA</sequence>
<gene>
    <name evidence="1" type="ORF">RPMA_24360</name>
</gene>
<dbReference type="EMBL" id="CP036498">
    <property type="protein sequence ID" value="QUS41635.1"/>
    <property type="molecule type" value="Genomic_DNA"/>
</dbReference>
<evidence type="ECO:0000313" key="2">
    <source>
        <dbReference type="Proteomes" id="UP000682843"/>
    </source>
</evidence>
<dbReference type="Proteomes" id="UP000682843">
    <property type="component" value="Chromosome"/>
</dbReference>
<accession>A0ABX8AGX1</accession>